<evidence type="ECO:0000256" key="4">
    <source>
        <dbReference type="ARBA" id="ARBA00023002"/>
    </source>
</evidence>
<dbReference type="Pfam" id="PF04166">
    <property type="entry name" value="PdxA"/>
    <property type="match status" value="1"/>
</dbReference>
<dbReference type="GO" id="GO:0005737">
    <property type="term" value="C:cytoplasm"/>
    <property type="evidence" value="ECO:0007669"/>
    <property type="project" value="UniProtKB-SubCell"/>
</dbReference>
<keyword evidence="5 7" id="KW-0520">NAD</keyword>
<dbReference type="GO" id="GO:0008270">
    <property type="term" value="F:zinc ion binding"/>
    <property type="evidence" value="ECO:0007669"/>
    <property type="project" value="UniProtKB-UniRule"/>
</dbReference>
<dbReference type="GO" id="GO:0050897">
    <property type="term" value="F:cobalt ion binding"/>
    <property type="evidence" value="ECO:0007669"/>
    <property type="project" value="UniProtKB-UniRule"/>
</dbReference>
<comment type="pathway">
    <text evidence="7">Cofactor biosynthesis; pyridoxine 5'-phosphate biosynthesis; pyridoxine 5'-phosphate from D-erythrose 4-phosphate: step 4/5.</text>
</comment>
<dbReference type="PANTHER" id="PTHR30004">
    <property type="entry name" value="4-HYDROXYTHREONINE-4-PHOSPHATE DEHYDROGENASE"/>
    <property type="match status" value="1"/>
</dbReference>
<keyword evidence="1 7" id="KW-0963">Cytoplasm</keyword>
<dbReference type="GO" id="GO:0042823">
    <property type="term" value="P:pyridoxal phosphate biosynthetic process"/>
    <property type="evidence" value="ECO:0007669"/>
    <property type="project" value="UniProtKB-UniRule"/>
</dbReference>
<reference evidence="8 9" key="1">
    <citation type="submission" date="2017-11" db="EMBL/GenBank/DDBJ databases">
        <title>Draft genome sequence of Rhizobiales bacterium SY3-13.</title>
        <authorList>
            <person name="Sun C."/>
        </authorList>
    </citation>
    <scope>NUCLEOTIDE SEQUENCE [LARGE SCALE GENOMIC DNA]</scope>
    <source>
        <strain evidence="8 9">SY3-13</strain>
    </source>
</reference>
<evidence type="ECO:0000313" key="8">
    <source>
        <dbReference type="EMBL" id="PJK28853.1"/>
    </source>
</evidence>
<dbReference type="InterPro" id="IPR037510">
    <property type="entry name" value="PdxA"/>
</dbReference>
<evidence type="ECO:0000256" key="2">
    <source>
        <dbReference type="ARBA" id="ARBA00022723"/>
    </source>
</evidence>
<evidence type="ECO:0000313" key="9">
    <source>
        <dbReference type="Proteomes" id="UP000229498"/>
    </source>
</evidence>
<feature type="binding site" evidence="7">
    <location>
        <position position="211"/>
    </location>
    <ligand>
        <name>a divalent metal cation</name>
        <dbReference type="ChEBI" id="CHEBI:60240"/>
        <note>ligand shared between dimeric partners</note>
    </ligand>
</feature>
<evidence type="ECO:0000256" key="5">
    <source>
        <dbReference type="ARBA" id="ARBA00023027"/>
    </source>
</evidence>
<organism evidence="8 9">
    <name type="scientific">Minwuia thermotolerans</name>
    <dbReference type="NCBI Taxonomy" id="2056226"/>
    <lineage>
        <taxon>Bacteria</taxon>
        <taxon>Pseudomonadati</taxon>
        <taxon>Pseudomonadota</taxon>
        <taxon>Alphaproteobacteria</taxon>
        <taxon>Minwuiales</taxon>
        <taxon>Minwuiaceae</taxon>
        <taxon>Minwuia</taxon>
    </lineage>
</organism>
<comment type="cofactor">
    <cofactor evidence="7">
        <name>Zn(2+)</name>
        <dbReference type="ChEBI" id="CHEBI:29105"/>
    </cofactor>
    <cofactor evidence="7">
        <name>Mg(2+)</name>
        <dbReference type="ChEBI" id="CHEBI:18420"/>
    </cofactor>
    <cofactor evidence="7">
        <name>Co(2+)</name>
        <dbReference type="ChEBI" id="CHEBI:48828"/>
    </cofactor>
    <text evidence="7">Binds 1 divalent metal cation per subunit. Can use ions such as Zn(2+), Mg(2+) or Co(2+).</text>
</comment>
<protein>
    <recommendedName>
        <fullName evidence="7">4-hydroxythreonine-4-phosphate dehydrogenase</fullName>
        <ecNumber evidence="7">1.1.1.262</ecNumber>
    </recommendedName>
    <alternativeName>
        <fullName evidence="7">4-(phosphohydroxy)-L-threonine dehydrogenase</fullName>
    </alternativeName>
</protein>
<comment type="function">
    <text evidence="7">Catalyzes the NAD(P)-dependent oxidation of 4-(phosphooxy)-L-threonine (HTP) into 2-amino-3-oxo-4-(phosphooxy)butyric acid which spontaneously decarboxylates to form 3-amino-2-oxopropyl phosphate (AHAP).</text>
</comment>
<comment type="similarity">
    <text evidence="7">Belongs to the PdxA family.</text>
</comment>
<keyword evidence="7" id="KW-0170">Cobalt</keyword>
<evidence type="ECO:0000256" key="1">
    <source>
        <dbReference type="ARBA" id="ARBA00022490"/>
    </source>
</evidence>
<feature type="binding site" evidence="7">
    <location>
        <position position="266"/>
    </location>
    <ligand>
        <name>a divalent metal cation</name>
        <dbReference type="ChEBI" id="CHEBI:60240"/>
        <note>ligand shared between dimeric partners</note>
    </ligand>
</feature>
<keyword evidence="4 7" id="KW-0560">Oxidoreductase</keyword>
<dbReference type="OrthoDB" id="9801783at2"/>
<gene>
    <name evidence="7" type="primary">pdxA</name>
    <name evidence="8" type="ORF">CVT23_14560</name>
</gene>
<feature type="binding site" evidence="7">
    <location>
        <position position="137"/>
    </location>
    <ligand>
        <name>substrate</name>
    </ligand>
</feature>
<dbReference type="NCBIfam" id="NF003699">
    <property type="entry name" value="PRK05312.1"/>
    <property type="match status" value="1"/>
</dbReference>
<feature type="binding site" evidence="7">
    <location>
        <position position="136"/>
    </location>
    <ligand>
        <name>substrate</name>
    </ligand>
</feature>
<evidence type="ECO:0000256" key="3">
    <source>
        <dbReference type="ARBA" id="ARBA00022857"/>
    </source>
</evidence>
<comment type="miscellaneous">
    <text evidence="7">The active site is located at the dimer interface.</text>
</comment>
<evidence type="ECO:0000256" key="7">
    <source>
        <dbReference type="HAMAP-Rule" id="MF_00536"/>
    </source>
</evidence>
<dbReference type="InterPro" id="IPR005255">
    <property type="entry name" value="PdxA_fam"/>
</dbReference>
<comment type="subunit">
    <text evidence="7">Homodimer.</text>
</comment>
<comment type="catalytic activity">
    <reaction evidence="7">
        <text>4-(phosphooxy)-L-threonine + NAD(+) = 3-amino-2-oxopropyl phosphate + CO2 + NADH</text>
        <dbReference type="Rhea" id="RHEA:32275"/>
        <dbReference type="ChEBI" id="CHEBI:16526"/>
        <dbReference type="ChEBI" id="CHEBI:57279"/>
        <dbReference type="ChEBI" id="CHEBI:57540"/>
        <dbReference type="ChEBI" id="CHEBI:57945"/>
        <dbReference type="ChEBI" id="CHEBI:58452"/>
        <dbReference type="EC" id="1.1.1.262"/>
    </reaction>
</comment>
<feature type="binding site" evidence="7">
    <location>
        <position position="292"/>
    </location>
    <ligand>
        <name>substrate</name>
    </ligand>
</feature>
<dbReference type="SUPFAM" id="SSF53659">
    <property type="entry name" value="Isocitrate/Isopropylmalate dehydrogenase-like"/>
    <property type="match status" value="1"/>
</dbReference>
<dbReference type="EMBL" id="PHIG01000038">
    <property type="protein sequence ID" value="PJK28853.1"/>
    <property type="molecule type" value="Genomic_DNA"/>
</dbReference>
<dbReference type="GO" id="GO:0051287">
    <property type="term" value="F:NAD binding"/>
    <property type="evidence" value="ECO:0007669"/>
    <property type="project" value="InterPro"/>
</dbReference>
<dbReference type="UniPathway" id="UPA00244">
    <property type="reaction ID" value="UER00312"/>
</dbReference>
<keyword evidence="6 7" id="KW-0664">Pyridoxine biosynthesis</keyword>
<keyword evidence="9" id="KW-1185">Reference proteome</keyword>
<dbReference type="GO" id="GO:0000287">
    <property type="term" value="F:magnesium ion binding"/>
    <property type="evidence" value="ECO:0007669"/>
    <property type="project" value="UniProtKB-UniRule"/>
</dbReference>
<dbReference type="GO" id="GO:0050570">
    <property type="term" value="F:4-hydroxythreonine-4-phosphate dehydrogenase activity"/>
    <property type="evidence" value="ECO:0007669"/>
    <property type="project" value="UniProtKB-UniRule"/>
</dbReference>
<comment type="subcellular location">
    <subcellularLocation>
        <location evidence="7">Cytoplasm</location>
    </subcellularLocation>
</comment>
<name>A0A2M9FZG9_9PROT</name>
<dbReference type="Gene3D" id="3.40.718.10">
    <property type="entry name" value="Isopropylmalate Dehydrogenase"/>
    <property type="match status" value="1"/>
</dbReference>
<dbReference type="NCBIfam" id="TIGR00557">
    <property type="entry name" value="pdxA"/>
    <property type="match status" value="1"/>
</dbReference>
<dbReference type="RefSeq" id="WP_109794958.1">
    <property type="nucleotide sequence ID" value="NZ_PHIG01000038.1"/>
</dbReference>
<accession>A0A2M9FZG9</accession>
<comment type="caution">
    <text evidence="8">The sequence shown here is derived from an EMBL/GenBank/DDBJ whole genome shotgun (WGS) entry which is preliminary data.</text>
</comment>
<keyword evidence="7" id="KW-0460">Magnesium</keyword>
<feature type="binding site" evidence="7">
    <location>
        <position position="166"/>
    </location>
    <ligand>
        <name>a divalent metal cation</name>
        <dbReference type="ChEBI" id="CHEBI:60240"/>
        <note>ligand shared between dimeric partners</note>
    </ligand>
</feature>
<proteinExistence type="inferred from homology"/>
<dbReference type="HAMAP" id="MF_00536">
    <property type="entry name" value="PdxA"/>
    <property type="match status" value="1"/>
</dbReference>
<dbReference type="GO" id="GO:0008615">
    <property type="term" value="P:pyridoxine biosynthetic process"/>
    <property type="evidence" value="ECO:0007669"/>
    <property type="project" value="UniProtKB-UniRule"/>
</dbReference>
<dbReference type="Proteomes" id="UP000229498">
    <property type="component" value="Unassembled WGS sequence"/>
</dbReference>
<keyword evidence="7" id="KW-0862">Zinc</keyword>
<sequence length="330" mass="34538">MKPLAVTMGEPAGIGGDITLSAWRDRGRMDLPPFFVIDDPARLERLARRLEIDAPVAPIGDPSEAVGVFAEALPVLAVGGRVSAEPGRPDPADAPLVIAAIERAVALCLEGRAAGVVTNPINKAELYRAGFTHPGHTEFIGHLCGGARAVMMLAGPSLRVVPATIHLPLAEAVRALNGADLVAIGRIVLHALRRDFGIDRPRLAYSGLNPHAGENGALGREDIDIIAPAVAELARDGDSVVGPLPADTMFHAPARAEYDAAICMYHDQALIPVKALDFDSAVNVTLGLPIVRTSPDHGTAFDIAGRGVARPHSLISAIRLAGEIAGHRRG</sequence>
<feature type="binding site" evidence="7">
    <location>
        <position position="274"/>
    </location>
    <ligand>
        <name>substrate</name>
    </ligand>
</feature>
<keyword evidence="3 7" id="KW-0521">NADP</keyword>
<dbReference type="PANTHER" id="PTHR30004:SF6">
    <property type="entry name" value="D-THREONATE 4-PHOSPHATE DEHYDROGENASE"/>
    <property type="match status" value="1"/>
</dbReference>
<dbReference type="AlphaFoldDB" id="A0A2M9FZG9"/>
<dbReference type="EC" id="1.1.1.262" evidence="7"/>
<keyword evidence="2 7" id="KW-0479">Metal-binding</keyword>
<evidence type="ECO:0000256" key="6">
    <source>
        <dbReference type="ARBA" id="ARBA00023096"/>
    </source>
</evidence>
<feature type="binding site" evidence="7">
    <location>
        <position position="283"/>
    </location>
    <ligand>
        <name>substrate</name>
    </ligand>
</feature>